<gene>
    <name evidence="1" type="ORF">ACAOBT_LOCUS29023</name>
</gene>
<name>A0A9P0LV98_ACAOB</name>
<evidence type="ECO:0000313" key="1">
    <source>
        <dbReference type="EMBL" id="CAH2006318.1"/>
    </source>
</evidence>
<comment type="caution">
    <text evidence="1">The sequence shown here is derived from an EMBL/GenBank/DDBJ whole genome shotgun (WGS) entry which is preliminary data.</text>
</comment>
<reference evidence="1" key="1">
    <citation type="submission" date="2022-03" db="EMBL/GenBank/DDBJ databases">
        <authorList>
            <person name="Sayadi A."/>
        </authorList>
    </citation>
    <scope>NUCLEOTIDE SEQUENCE</scope>
</reference>
<proteinExistence type="predicted"/>
<organism evidence="1 2">
    <name type="scientific">Acanthoscelides obtectus</name>
    <name type="common">Bean weevil</name>
    <name type="synonym">Bruchus obtectus</name>
    <dbReference type="NCBI Taxonomy" id="200917"/>
    <lineage>
        <taxon>Eukaryota</taxon>
        <taxon>Metazoa</taxon>
        <taxon>Ecdysozoa</taxon>
        <taxon>Arthropoda</taxon>
        <taxon>Hexapoda</taxon>
        <taxon>Insecta</taxon>
        <taxon>Pterygota</taxon>
        <taxon>Neoptera</taxon>
        <taxon>Endopterygota</taxon>
        <taxon>Coleoptera</taxon>
        <taxon>Polyphaga</taxon>
        <taxon>Cucujiformia</taxon>
        <taxon>Chrysomeloidea</taxon>
        <taxon>Chrysomelidae</taxon>
        <taxon>Bruchinae</taxon>
        <taxon>Bruchini</taxon>
        <taxon>Acanthoscelides</taxon>
    </lineage>
</organism>
<sequence length="104" mass="11785">MNSEVDFPIFIVMHLDFSCTAVWFADHNVHESQFKGKESKGKGKYQRSIHAYGKPQGSKVKCQMSLGERNLNIYTSLISMHNRRQISSNLISARESLAAGSDHR</sequence>
<dbReference type="AlphaFoldDB" id="A0A9P0LV98"/>
<accession>A0A9P0LV98</accession>
<keyword evidence="2" id="KW-1185">Reference proteome</keyword>
<evidence type="ECO:0000313" key="2">
    <source>
        <dbReference type="Proteomes" id="UP001152888"/>
    </source>
</evidence>
<protein>
    <submittedName>
        <fullName evidence="1">Uncharacterized protein</fullName>
    </submittedName>
</protein>
<dbReference type="Proteomes" id="UP001152888">
    <property type="component" value="Unassembled WGS sequence"/>
</dbReference>
<dbReference type="EMBL" id="CAKOFQ010007681">
    <property type="protein sequence ID" value="CAH2006318.1"/>
    <property type="molecule type" value="Genomic_DNA"/>
</dbReference>